<dbReference type="InterPro" id="IPR008979">
    <property type="entry name" value="Galactose-bd-like_sf"/>
</dbReference>
<dbReference type="InterPro" id="IPR048229">
    <property type="entry name" value="GalB-like"/>
</dbReference>
<dbReference type="GO" id="GO:0005975">
    <property type="term" value="P:carbohydrate metabolic process"/>
    <property type="evidence" value="ECO:0007669"/>
    <property type="project" value="InterPro"/>
</dbReference>
<dbReference type="InterPro" id="IPR032311">
    <property type="entry name" value="DUF4982"/>
</dbReference>
<dbReference type="Proteomes" id="UP000290204">
    <property type="component" value="Unassembled WGS sequence"/>
</dbReference>
<dbReference type="OrthoDB" id="9801077at2"/>
<sequence length="828" mass="94202">MSNKFTYKYYLLLSICLFIVVTLSAQKLPRERKRFTEEWLFKKTTDSSASQIQYNDKDWRKLSLPHDWAIEGPFKPEYNPRTGGLPIFDKAWYRKHFKIDASAKGKIITLEFDGIMYNSSVYINGSKVYERPYGYIGFEIDITPYVKLGSDNVIAVKLNPEMLASRWYSGAGIYRNVWMEIKNPVHVKHWGNHISTPVVEKEKAKVKVETMVSSKQKNHVGKYQIKTSIVDADGAEVAKLMADFKFISGEAKIIQELEVVNPKLWDMETPHLYKTVSSIYKNNIVVDTYTQQFGIRTISYSREGFFLNGRRVKLKGVCLHHDLGALGTAVNYRATERQLQIMKAMGVNAIRTSHNPASPEQLDLCDKMGLLVQEEAFDCWAMPKVENDYSKYWAQWHEQDLRDMIRRDRNRPSIIMWSIGNEIREQNKEDGYLLARSLSKICKEEDPNRPTTAGFNNFSVAIKNGLAAEIDLVGANYKPSDYASTMQQHKDWIVYGSETASCVSSRGVYHLPLEKYDKHPSLQVSSYDNQSPGWAYPPDVEFHFQDSLPNAIGEFVWTGFDYLGEPTPYGGKDNLTHGNWDTDWPSRSSYFGAVDLAGFPKDRFYLYQSRWTTEPMVHVLPHWNWEGSSVTEIPVYCYTNCDEAELFVNGKSYGRKKMGVDKTIVPVAFNAWKNRPKNFESPYRLNWNVLYEKGELKVVAYKNGKEAAVKTINTAKTPNQIKLIPDRKVISADGEDLSFITVKIEDEDGNFCPLADNKIEFKLSGPATIAAVDNGNAASTEPFQANYRKTFNGLCLLVIRSKKGAAGEVKIEASSAGLKTSAIIISIQ</sequence>
<evidence type="ECO:0000259" key="4">
    <source>
        <dbReference type="Pfam" id="PF00703"/>
    </source>
</evidence>
<dbReference type="Gene3D" id="3.20.20.80">
    <property type="entry name" value="Glycosidases"/>
    <property type="match status" value="1"/>
</dbReference>
<protein>
    <submittedName>
        <fullName evidence="9">DUF4982 domain-containing protein</fullName>
    </submittedName>
</protein>
<dbReference type="PANTHER" id="PTHR42732">
    <property type="entry name" value="BETA-GALACTOSIDASE"/>
    <property type="match status" value="1"/>
</dbReference>
<gene>
    <name evidence="9" type="ORF">ESA94_01030</name>
</gene>
<dbReference type="InterPro" id="IPR023232">
    <property type="entry name" value="Glyco_hydro_2_AS"/>
</dbReference>
<dbReference type="Pfam" id="PF02836">
    <property type="entry name" value="Glyco_hydro_2_C"/>
    <property type="match status" value="1"/>
</dbReference>
<comment type="similarity">
    <text evidence="1">Belongs to the glycosyl hydrolase 2 family.</text>
</comment>
<proteinExistence type="inferred from homology"/>
<dbReference type="Pfam" id="PF00703">
    <property type="entry name" value="Glyco_hydro_2"/>
    <property type="match status" value="1"/>
</dbReference>
<dbReference type="InterPro" id="IPR051913">
    <property type="entry name" value="GH2_Domain-Containing"/>
</dbReference>
<dbReference type="SUPFAM" id="SSF49785">
    <property type="entry name" value="Galactose-binding domain-like"/>
    <property type="match status" value="1"/>
</dbReference>
<keyword evidence="3" id="KW-0326">Glycosidase</keyword>
<dbReference type="RefSeq" id="WP_129129003.1">
    <property type="nucleotide sequence ID" value="NZ_SDHW01000001.1"/>
</dbReference>
<dbReference type="EMBL" id="SDHW01000001">
    <property type="protein sequence ID" value="RXK61630.1"/>
    <property type="molecule type" value="Genomic_DNA"/>
</dbReference>
<dbReference type="InterPro" id="IPR006101">
    <property type="entry name" value="Glyco_hydro_2"/>
</dbReference>
<keyword evidence="10" id="KW-1185">Reference proteome</keyword>
<dbReference type="PRINTS" id="PR00132">
    <property type="entry name" value="GLHYDRLASE2"/>
</dbReference>
<dbReference type="InterPro" id="IPR006104">
    <property type="entry name" value="Glyco_hydro_2_N"/>
</dbReference>
<dbReference type="InterPro" id="IPR006103">
    <property type="entry name" value="Glyco_hydro_2_cat"/>
</dbReference>
<dbReference type="Pfam" id="PF02837">
    <property type="entry name" value="Glyco_hydro_2_N"/>
    <property type="match status" value="1"/>
</dbReference>
<evidence type="ECO:0000313" key="9">
    <source>
        <dbReference type="EMBL" id="RXK61630.1"/>
    </source>
</evidence>
<dbReference type="PROSITE" id="PS00608">
    <property type="entry name" value="GLYCOSYL_HYDROL_F2_2"/>
    <property type="match status" value="1"/>
</dbReference>
<feature type="domain" description="Glycoside hydrolase family 2 immunoglobulin-like beta-sandwich" evidence="4">
    <location>
        <begin position="193"/>
        <end position="296"/>
    </location>
</feature>
<feature type="domain" description="Glycoside hydrolase family 2" evidence="8">
    <location>
        <begin position="721"/>
        <end position="823"/>
    </location>
</feature>
<reference evidence="9 10" key="1">
    <citation type="submission" date="2019-01" db="EMBL/GenBank/DDBJ databases">
        <title>Lacibacter sp. strain TTM-7.</title>
        <authorList>
            <person name="Chen W.-M."/>
        </authorList>
    </citation>
    <scope>NUCLEOTIDE SEQUENCE [LARGE SCALE GENOMIC DNA]</scope>
    <source>
        <strain evidence="9 10">TTM-7</strain>
    </source>
</reference>
<feature type="domain" description="DUF4982" evidence="7">
    <location>
        <begin position="632"/>
        <end position="708"/>
    </location>
</feature>
<evidence type="ECO:0000259" key="6">
    <source>
        <dbReference type="Pfam" id="PF02837"/>
    </source>
</evidence>
<dbReference type="NCBIfam" id="NF041463">
    <property type="entry name" value="GalB"/>
    <property type="match status" value="1"/>
</dbReference>
<dbReference type="InterPro" id="IPR017853">
    <property type="entry name" value="GH"/>
</dbReference>
<evidence type="ECO:0000256" key="2">
    <source>
        <dbReference type="ARBA" id="ARBA00022801"/>
    </source>
</evidence>
<dbReference type="Pfam" id="PF18565">
    <property type="entry name" value="Glyco_hydro2_C5"/>
    <property type="match status" value="1"/>
</dbReference>
<evidence type="ECO:0000259" key="8">
    <source>
        <dbReference type="Pfam" id="PF18565"/>
    </source>
</evidence>
<dbReference type="InterPro" id="IPR036156">
    <property type="entry name" value="Beta-gal/glucu_dom_sf"/>
</dbReference>
<dbReference type="SUPFAM" id="SSF51445">
    <property type="entry name" value="(Trans)glycosidases"/>
    <property type="match status" value="1"/>
</dbReference>
<evidence type="ECO:0000259" key="5">
    <source>
        <dbReference type="Pfam" id="PF02836"/>
    </source>
</evidence>
<evidence type="ECO:0000256" key="3">
    <source>
        <dbReference type="ARBA" id="ARBA00023295"/>
    </source>
</evidence>
<keyword evidence="2" id="KW-0378">Hydrolase</keyword>
<comment type="caution">
    <text evidence="9">The sequence shown here is derived from an EMBL/GenBank/DDBJ whole genome shotgun (WGS) entry which is preliminary data.</text>
</comment>
<dbReference type="Gene3D" id="2.60.120.260">
    <property type="entry name" value="Galactose-binding domain-like"/>
    <property type="match status" value="1"/>
</dbReference>
<dbReference type="InterPro" id="IPR013783">
    <property type="entry name" value="Ig-like_fold"/>
</dbReference>
<feature type="domain" description="Glycosyl hydrolases family 2 sugar binding" evidence="6">
    <location>
        <begin position="90"/>
        <end position="178"/>
    </location>
</feature>
<name>A0A4Q1CL21_9BACT</name>
<dbReference type="PANTHER" id="PTHR42732:SF1">
    <property type="entry name" value="BETA-MANNOSIDASE"/>
    <property type="match status" value="1"/>
</dbReference>
<organism evidence="9 10">
    <name type="scientific">Lacibacter luteus</name>
    <dbReference type="NCBI Taxonomy" id="2508719"/>
    <lineage>
        <taxon>Bacteria</taxon>
        <taxon>Pseudomonadati</taxon>
        <taxon>Bacteroidota</taxon>
        <taxon>Chitinophagia</taxon>
        <taxon>Chitinophagales</taxon>
        <taxon>Chitinophagaceae</taxon>
        <taxon>Lacibacter</taxon>
    </lineage>
</organism>
<dbReference type="GO" id="GO:0004553">
    <property type="term" value="F:hydrolase activity, hydrolyzing O-glycosyl compounds"/>
    <property type="evidence" value="ECO:0007669"/>
    <property type="project" value="InterPro"/>
</dbReference>
<dbReference type="InterPro" id="IPR040605">
    <property type="entry name" value="Glyco_hydro2_dom5"/>
</dbReference>
<evidence type="ECO:0000256" key="1">
    <source>
        <dbReference type="ARBA" id="ARBA00007401"/>
    </source>
</evidence>
<feature type="domain" description="Glycoside hydrolase family 2 catalytic" evidence="5">
    <location>
        <begin position="303"/>
        <end position="456"/>
    </location>
</feature>
<dbReference type="SUPFAM" id="SSF49303">
    <property type="entry name" value="beta-Galactosidase/glucuronidase domain"/>
    <property type="match status" value="1"/>
</dbReference>
<evidence type="ECO:0000259" key="7">
    <source>
        <dbReference type="Pfam" id="PF16355"/>
    </source>
</evidence>
<dbReference type="AlphaFoldDB" id="A0A4Q1CL21"/>
<dbReference type="InterPro" id="IPR006102">
    <property type="entry name" value="Ig-like_GH2"/>
</dbReference>
<evidence type="ECO:0000313" key="10">
    <source>
        <dbReference type="Proteomes" id="UP000290204"/>
    </source>
</evidence>
<dbReference type="Pfam" id="PF16355">
    <property type="entry name" value="DUF4982"/>
    <property type="match status" value="1"/>
</dbReference>
<dbReference type="Gene3D" id="2.60.40.10">
    <property type="entry name" value="Immunoglobulins"/>
    <property type="match status" value="3"/>
</dbReference>
<accession>A0A4Q1CL21</accession>